<dbReference type="Proteomes" id="UP001328107">
    <property type="component" value="Unassembled WGS sequence"/>
</dbReference>
<keyword evidence="2" id="KW-1133">Transmembrane helix</keyword>
<dbReference type="GO" id="GO:0016020">
    <property type="term" value="C:membrane"/>
    <property type="evidence" value="ECO:0007669"/>
    <property type="project" value="InterPro"/>
</dbReference>
<comment type="similarity">
    <text evidence="1">Belongs to the nematode receptor-like protein sre family.</text>
</comment>
<accession>A0AAN4ZDJ0</accession>
<gene>
    <name evidence="3" type="ORF">PMAYCL1PPCAC_05920</name>
</gene>
<reference evidence="4" key="1">
    <citation type="submission" date="2022-10" db="EMBL/GenBank/DDBJ databases">
        <title>Genome assembly of Pristionchus species.</title>
        <authorList>
            <person name="Yoshida K."/>
            <person name="Sommer R.J."/>
        </authorList>
    </citation>
    <scope>NUCLEOTIDE SEQUENCE [LARGE SCALE GENOMIC DNA]</scope>
    <source>
        <strain evidence="4">RS5460</strain>
    </source>
</reference>
<feature type="transmembrane region" description="Helical" evidence="2">
    <location>
        <begin position="187"/>
        <end position="209"/>
    </location>
</feature>
<comment type="caution">
    <text evidence="3">The sequence shown here is derived from an EMBL/GenBank/DDBJ whole genome shotgun (WGS) entry which is preliminary data.</text>
</comment>
<name>A0AAN4ZDJ0_9BILA</name>
<dbReference type="Pfam" id="PF03125">
    <property type="entry name" value="Sre"/>
    <property type="match status" value="1"/>
</dbReference>
<feature type="non-terminal residue" evidence="3">
    <location>
        <position position="1"/>
    </location>
</feature>
<evidence type="ECO:0000313" key="3">
    <source>
        <dbReference type="EMBL" id="GMR35725.1"/>
    </source>
</evidence>
<dbReference type="PANTHER" id="PTHR23128">
    <property type="entry name" value="SERPENTINE RECEPTOR, CLASS E (EPSILON)-RELATED"/>
    <property type="match status" value="1"/>
</dbReference>
<protein>
    <recommendedName>
        <fullName evidence="5">G protein-coupled receptor</fullName>
    </recommendedName>
</protein>
<feature type="transmembrane region" description="Helical" evidence="2">
    <location>
        <begin position="82"/>
        <end position="103"/>
    </location>
</feature>
<keyword evidence="4" id="KW-1185">Reference proteome</keyword>
<dbReference type="GO" id="GO:0007606">
    <property type="term" value="P:sensory perception of chemical stimulus"/>
    <property type="evidence" value="ECO:0007669"/>
    <property type="project" value="InterPro"/>
</dbReference>
<evidence type="ECO:0000256" key="2">
    <source>
        <dbReference type="SAM" id="Phobius"/>
    </source>
</evidence>
<dbReference type="PANTHER" id="PTHR23128:SF132">
    <property type="entry name" value="SERPENTINE RECEPTOR, CLASS E (EPSILON)-RELATED"/>
    <property type="match status" value="1"/>
</dbReference>
<keyword evidence="2" id="KW-0472">Membrane</keyword>
<dbReference type="InterPro" id="IPR004151">
    <property type="entry name" value="7TM_GPCR_serpentine_rcpt_Sre"/>
</dbReference>
<proteinExistence type="inferred from homology"/>
<evidence type="ECO:0000256" key="1">
    <source>
        <dbReference type="ARBA" id="ARBA00006803"/>
    </source>
</evidence>
<keyword evidence="2" id="KW-0812">Transmembrane</keyword>
<feature type="transmembrane region" description="Helical" evidence="2">
    <location>
        <begin position="43"/>
        <end position="61"/>
    </location>
</feature>
<feature type="transmembrane region" description="Helical" evidence="2">
    <location>
        <begin position="161"/>
        <end position="181"/>
    </location>
</feature>
<sequence>KMRALSTLFYPQSDALFVSGNENSSYWLILFVKSNIISSGKSLYFIGISVESVFLVSGVVFHGKSGILLWKHKVLHMNLTLIATNFYFMFHAGSIARLAMILYETRLINLKELGDAPLPQLEIVRISSFAHAFCLLFISTIERVFATYYVSDYEKTRRLHIPIVIISIADLSLILAAYAMVAGVINGYVLCIVSAIPNFVCVALLRILLNFNRRRLAGISHILRRSANDEYSLSLRMQLKENIWSIQV</sequence>
<evidence type="ECO:0000313" key="4">
    <source>
        <dbReference type="Proteomes" id="UP001328107"/>
    </source>
</evidence>
<organism evidence="3 4">
    <name type="scientific">Pristionchus mayeri</name>
    <dbReference type="NCBI Taxonomy" id="1317129"/>
    <lineage>
        <taxon>Eukaryota</taxon>
        <taxon>Metazoa</taxon>
        <taxon>Ecdysozoa</taxon>
        <taxon>Nematoda</taxon>
        <taxon>Chromadorea</taxon>
        <taxon>Rhabditida</taxon>
        <taxon>Rhabditina</taxon>
        <taxon>Diplogasteromorpha</taxon>
        <taxon>Diplogasteroidea</taxon>
        <taxon>Neodiplogasteridae</taxon>
        <taxon>Pristionchus</taxon>
    </lineage>
</organism>
<dbReference type="EMBL" id="BTRK01000002">
    <property type="protein sequence ID" value="GMR35725.1"/>
    <property type="molecule type" value="Genomic_DNA"/>
</dbReference>
<evidence type="ECO:0008006" key="5">
    <source>
        <dbReference type="Google" id="ProtNLM"/>
    </source>
</evidence>
<dbReference type="AlphaFoldDB" id="A0AAN4ZDJ0"/>